<dbReference type="SMART" id="SM00248">
    <property type="entry name" value="ANK"/>
    <property type="match status" value="6"/>
</dbReference>
<organism evidence="4 5">
    <name type="scientific">Podospora australis</name>
    <dbReference type="NCBI Taxonomy" id="1536484"/>
    <lineage>
        <taxon>Eukaryota</taxon>
        <taxon>Fungi</taxon>
        <taxon>Dikarya</taxon>
        <taxon>Ascomycota</taxon>
        <taxon>Pezizomycotina</taxon>
        <taxon>Sordariomycetes</taxon>
        <taxon>Sordariomycetidae</taxon>
        <taxon>Sordariales</taxon>
        <taxon>Podosporaceae</taxon>
        <taxon>Podospora</taxon>
    </lineage>
</organism>
<proteinExistence type="predicted"/>
<gene>
    <name evidence="4" type="ORF">QBC35DRAFT_545369</name>
</gene>
<dbReference type="PANTHER" id="PTHR10039">
    <property type="entry name" value="AMELOGENIN"/>
    <property type="match status" value="1"/>
</dbReference>
<accession>A0AAN6WIX1</accession>
<sequence>MMKFAYEREVQNQSQLSGTKMVLPFFFNGRGHALERTVVGMYRTLLYRLLEIERSLLLVFDEREHKRQLDKINSDLLDPKRGSRDVEWPRRLLQAILRGAISRLDKDRTLFLFVDALDECADTEDEVAEMVEYFEEIGGDAVAAGKQLRICISSRHYPQIDIEYGITLVLENEVGHDDDIAAYIQHKLRIGSGKPAQEIKEQVKTKARGIFMWVVLVVNILKAQYRRGRIFDLKNRLDALPSELTELFRDILHREGNDDDGGGGGSTDTRAERTRDLQLCVLWILFAARPLTLAEYYFAVVSGLEPTQLTAWDPEEVTSEDMGRFLLSSSKGLAEVIESGETHTVQFIHQSVREYFLTYGLYELQWLSDAHARDEQTRATVCHLQLWQCCHAYVTMEDDFFPDSFDVKGDNRTKQIASVKARYPFLEYATQSLLQHAEVAASSITAVADPYDQFLAWMPWKEFTEQYSWFRDPPARWVSDIFYFLAAHNCPNLIKAVKPPPPAWAKGRPDDYAIFAALAEGHVGAAVALLPIEDSDEEIVEVDINAVGQSQPPLCCAAGRGNIELVRLFLEKGADVNRLQQGKATALYWAVRGGHHRDIVDLLLQNGADPSLGLSCLRWVLEHYEPEASRMAMVKVLLEAGAPMHALPASSESALYFAAERNDVPLLKMMLQDYALGGRFYGINIFAAAGRVYEVDKWTPLLIALESGSGHGEAARVVIHGMRRYRHCYTPSGINWEGKEGAMALYTAIENGDKETVECLCSAGVDVDWRDENDGSTPLSYAMELAAEEEVDQERDGREGVVNVLVGYAAIDV</sequence>
<feature type="repeat" description="ANK" evidence="2">
    <location>
        <begin position="549"/>
        <end position="581"/>
    </location>
</feature>
<dbReference type="InterPro" id="IPR002110">
    <property type="entry name" value="Ankyrin_rpt"/>
</dbReference>
<comment type="caution">
    <text evidence="4">The sequence shown here is derived from an EMBL/GenBank/DDBJ whole genome shotgun (WGS) entry which is preliminary data.</text>
</comment>
<feature type="repeat" description="ANK" evidence="2">
    <location>
        <begin position="582"/>
        <end position="615"/>
    </location>
</feature>
<dbReference type="AlphaFoldDB" id="A0AAN6WIX1"/>
<protein>
    <submittedName>
        <fullName evidence="4">Pfs NACHT ankyrin domain-containing protein</fullName>
    </submittedName>
</protein>
<dbReference type="Gene3D" id="1.25.40.20">
    <property type="entry name" value="Ankyrin repeat-containing domain"/>
    <property type="match status" value="2"/>
</dbReference>
<evidence type="ECO:0000256" key="2">
    <source>
        <dbReference type="PROSITE-ProRule" id="PRU00023"/>
    </source>
</evidence>
<dbReference type="Proteomes" id="UP001302126">
    <property type="component" value="Unassembled WGS sequence"/>
</dbReference>
<evidence type="ECO:0000313" key="5">
    <source>
        <dbReference type="Proteomes" id="UP001302126"/>
    </source>
</evidence>
<evidence type="ECO:0000256" key="1">
    <source>
        <dbReference type="ARBA" id="ARBA00022737"/>
    </source>
</evidence>
<feature type="repeat" description="ANK" evidence="2">
    <location>
        <begin position="740"/>
        <end position="772"/>
    </location>
</feature>
<evidence type="ECO:0000259" key="3">
    <source>
        <dbReference type="Pfam" id="PF24883"/>
    </source>
</evidence>
<reference evidence="4" key="1">
    <citation type="journal article" date="2023" name="Mol. Phylogenet. Evol.">
        <title>Genome-scale phylogeny and comparative genomics of the fungal order Sordariales.</title>
        <authorList>
            <person name="Hensen N."/>
            <person name="Bonometti L."/>
            <person name="Westerberg I."/>
            <person name="Brannstrom I.O."/>
            <person name="Guillou S."/>
            <person name="Cros-Aarteil S."/>
            <person name="Calhoun S."/>
            <person name="Haridas S."/>
            <person name="Kuo A."/>
            <person name="Mondo S."/>
            <person name="Pangilinan J."/>
            <person name="Riley R."/>
            <person name="LaButti K."/>
            <person name="Andreopoulos B."/>
            <person name="Lipzen A."/>
            <person name="Chen C."/>
            <person name="Yan M."/>
            <person name="Daum C."/>
            <person name="Ng V."/>
            <person name="Clum A."/>
            <person name="Steindorff A."/>
            <person name="Ohm R.A."/>
            <person name="Martin F."/>
            <person name="Silar P."/>
            <person name="Natvig D.O."/>
            <person name="Lalanne C."/>
            <person name="Gautier V."/>
            <person name="Ament-Velasquez S.L."/>
            <person name="Kruys A."/>
            <person name="Hutchinson M.I."/>
            <person name="Powell A.J."/>
            <person name="Barry K."/>
            <person name="Miller A.N."/>
            <person name="Grigoriev I.V."/>
            <person name="Debuchy R."/>
            <person name="Gladieux P."/>
            <person name="Hiltunen Thoren M."/>
            <person name="Johannesson H."/>
        </authorList>
    </citation>
    <scope>NUCLEOTIDE SEQUENCE</scope>
    <source>
        <strain evidence="4">PSN309</strain>
    </source>
</reference>
<dbReference type="EMBL" id="MU864595">
    <property type="protein sequence ID" value="KAK4182928.1"/>
    <property type="molecule type" value="Genomic_DNA"/>
</dbReference>
<reference evidence="4" key="2">
    <citation type="submission" date="2023-05" db="EMBL/GenBank/DDBJ databases">
        <authorList>
            <consortium name="Lawrence Berkeley National Laboratory"/>
            <person name="Steindorff A."/>
            <person name="Hensen N."/>
            <person name="Bonometti L."/>
            <person name="Westerberg I."/>
            <person name="Brannstrom I.O."/>
            <person name="Guillou S."/>
            <person name="Cros-Aarteil S."/>
            <person name="Calhoun S."/>
            <person name="Haridas S."/>
            <person name="Kuo A."/>
            <person name="Mondo S."/>
            <person name="Pangilinan J."/>
            <person name="Riley R."/>
            <person name="Labutti K."/>
            <person name="Andreopoulos B."/>
            <person name="Lipzen A."/>
            <person name="Chen C."/>
            <person name="Yanf M."/>
            <person name="Daum C."/>
            <person name="Ng V."/>
            <person name="Clum A."/>
            <person name="Ohm R."/>
            <person name="Martin F."/>
            <person name="Silar P."/>
            <person name="Natvig D."/>
            <person name="Lalanne C."/>
            <person name="Gautier V."/>
            <person name="Ament-Velasquez S.L."/>
            <person name="Kruys A."/>
            <person name="Hutchinson M.I."/>
            <person name="Powell A.J."/>
            <person name="Barry K."/>
            <person name="Miller A.N."/>
            <person name="Grigoriev I.V."/>
            <person name="Debuchy R."/>
            <person name="Gladieux P."/>
            <person name="Thoren M.H."/>
            <person name="Johannesson H."/>
        </authorList>
    </citation>
    <scope>NUCLEOTIDE SEQUENCE</scope>
    <source>
        <strain evidence="4">PSN309</strain>
    </source>
</reference>
<dbReference type="Pfam" id="PF13637">
    <property type="entry name" value="Ank_4"/>
    <property type="match status" value="1"/>
</dbReference>
<dbReference type="Pfam" id="PF24883">
    <property type="entry name" value="NPHP3_N"/>
    <property type="match status" value="1"/>
</dbReference>
<dbReference type="InterPro" id="IPR056884">
    <property type="entry name" value="NPHP3-like_N"/>
</dbReference>
<name>A0AAN6WIX1_9PEZI</name>
<dbReference type="PANTHER" id="PTHR10039:SF5">
    <property type="entry name" value="NACHT DOMAIN-CONTAINING PROTEIN"/>
    <property type="match status" value="1"/>
</dbReference>
<dbReference type="InterPro" id="IPR036770">
    <property type="entry name" value="Ankyrin_rpt-contain_sf"/>
</dbReference>
<keyword evidence="1" id="KW-0677">Repeat</keyword>
<evidence type="ECO:0000313" key="4">
    <source>
        <dbReference type="EMBL" id="KAK4182928.1"/>
    </source>
</evidence>
<dbReference type="SUPFAM" id="SSF48403">
    <property type="entry name" value="Ankyrin repeat"/>
    <property type="match status" value="1"/>
</dbReference>
<keyword evidence="5" id="KW-1185">Reference proteome</keyword>
<dbReference type="PROSITE" id="PS50297">
    <property type="entry name" value="ANK_REP_REGION"/>
    <property type="match status" value="3"/>
</dbReference>
<dbReference type="PROSITE" id="PS50088">
    <property type="entry name" value="ANK_REPEAT"/>
    <property type="match status" value="3"/>
</dbReference>
<feature type="domain" description="Nephrocystin 3-like N-terminal" evidence="3">
    <location>
        <begin position="20"/>
        <end position="155"/>
    </location>
</feature>
<dbReference type="Pfam" id="PF12796">
    <property type="entry name" value="Ank_2"/>
    <property type="match status" value="1"/>
</dbReference>
<keyword evidence="2" id="KW-0040">ANK repeat</keyword>